<feature type="transmembrane region" description="Helical" evidence="6">
    <location>
        <begin position="61"/>
        <end position="84"/>
    </location>
</feature>
<keyword evidence="5 6" id="KW-0472">Membrane</keyword>
<reference evidence="8" key="1">
    <citation type="journal article" date="2019" name="Int. J. Syst. Evol. Microbiol.">
        <title>The Global Catalogue of Microorganisms (GCM) 10K type strain sequencing project: providing services to taxonomists for standard genome sequencing and annotation.</title>
        <authorList>
            <consortium name="The Broad Institute Genomics Platform"/>
            <consortium name="The Broad Institute Genome Sequencing Center for Infectious Disease"/>
            <person name="Wu L."/>
            <person name="Ma J."/>
        </authorList>
    </citation>
    <scope>NUCLEOTIDE SEQUENCE [LARGE SCALE GENOMIC DNA]</scope>
    <source>
        <strain evidence="8">JCM 17021</strain>
    </source>
</reference>
<feature type="transmembrane region" description="Helical" evidence="6">
    <location>
        <begin position="91"/>
        <end position="112"/>
    </location>
</feature>
<dbReference type="Proteomes" id="UP001501803">
    <property type="component" value="Unassembled WGS sequence"/>
</dbReference>
<keyword evidence="3 6" id="KW-0812">Transmembrane</keyword>
<feature type="transmembrane region" description="Helical" evidence="6">
    <location>
        <begin position="34"/>
        <end position="55"/>
    </location>
</feature>
<dbReference type="PANTHER" id="PTHR43370">
    <property type="entry name" value="SUGAR ABC TRANSPORTER INTEGRAL MEMBRANE PROTEIN-RELATED"/>
    <property type="match status" value="1"/>
</dbReference>
<dbReference type="RefSeq" id="WP_345068531.1">
    <property type="nucleotide sequence ID" value="NZ_BAABCN010000010.1"/>
</dbReference>
<evidence type="ECO:0000256" key="1">
    <source>
        <dbReference type="ARBA" id="ARBA00004651"/>
    </source>
</evidence>
<feature type="transmembrane region" description="Helical" evidence="6">
    <location>
        <begin position="274"/>
        <end position="291"/>
    </location>
</feature>
<keyword evidence="8" id="KW-1185">Reference proteome</keyword>
<feature type="transmembrane region" description="Helical" evidence="6">
    <location>
        <begin position="196"/>
        <end position="214"/>
    </location>
</feature>
<feature type="transmembrane region" description="Helical" evidence="6">
    <location>
        <begin position="244"/>
        <end position="262"/>
    </location>
</feature>
<dbReference type="CDD" id="cd06580">
    <property type="entry name" value="TM_PBP1_transp_TpRbsC_like"/>
    <property type="match status" value="1"/>
</dbReference>
<dbReference type="InterPro" id="IPR001851">
    <property type="entry name" value="ABC_transp_permease"/>
</dbReference>
<gene>
    <name evidence="7" type="ORF">GCM10022381_32090</name>
</gene>
<proteinExistence type="predicted"/>
<evidence type="ECO:0000256" key="4">
    <source>
        <dbReference type="ARBA" id="ARBA00022989"/>
    </source>
</evidence>
<evidence type="ECO:0000256" key="5">
    <source>
        <dbReference type="ARBA" id="ARBA00023136"/>
    </source>
</evidence>
<evidence type="ECO:0000313" key="7">
    <source>
        <dbReference type="EMBL" id="GAA3887633.1"/>
    </source>
</evidence>
<evidence type="ECO:0000256" key="2">
    <source>
        <dbReference type="ARBA" id="ARBA00022475"/>
    </source>
</evidence>
<dbReference type="Pfam" id="PF02653">
    <property type="entry name" value="BPD_transp_2"/>
    <property type="match status" value="1"/>
</dbReference>
<keyword evidence="2" id="KW-1003">Cell membrane</keyword>
<evidence type="ECO:0000313" key="8">
    <source>
        <dbReference type="Proteomes" id="UP001501803"/>
    </source>
</evidence>
<dbReference type="EMBL" id="BAABCN010000010">
    <property type="protein sequence ID" value="GAA3887633.1"/>
    <property type="molecule type" value="Genomic_DNA"/>
</dbReference>
<feature type="transmembrane region" description="Helical" evidence="6">
    <location>
        <begin position="132"/>
        <end position="164"/>
    </location>
</feature>
<evidence type="ECO:0000256" key="3">
    <source>
        <dbReference type="ARBA" id="ARBA00022692"/>
    </source>
</evidence>
<feature type="transmembrane region" description="Helical" evidence="6">
    <location>
        <begin position="220"/>
        <end position="239"/>
    </location>
</feature>
<evidence type="ECO:0000256" key="6">
    <source>
        <dbReference type="SAM" id="Phobius"/>
    </source>
</evidence>
<comment type="subcellular location">
    <subcellularLocation>
        <location evidence="1">Cell membrane</location>
        <topology evidence="1">Multi-pass membrane protein</topology>
    </subcellularLocation>
</comment>
<organism evidence="7 8">
    <name type="scientific">Leifsonia kafniensis</name>
    <dbReference type="NCBI Taxonomy" id="475957"/>
    <lineage>
        <taxon>Bacteria</taxon>
        <taxon>Bacillati</taxon>
        <taxon>Actinomycetota</taxon>
        <taxon>Actinomycetes</taxon>
        <taxon>Micrococcales</taxon>
        <taxon>Microbacteriaceae</taxon>
        <taxon>Leifsonia</taxon>
    </lineage>
</organism>
<name>A0ABP7KTK4_9MICO</name>
<comment type="caution">
    <text evidence="7">The sequence shown here is derived from an EMBL/GenBank/DDBJ whole genome shotgun (WGS) entry which is preliminary data.</text>
</comment>
<sequence length="305" mass="31135">MAPLDFWTIVVAGAFALCAPIIFAGLGEIFLERAGGFNVGIEGMMLVGAVAGVGGSLAGGFWVGLAAGILAGGVLGLLLGLATAWGKADMIIVGIAIGLIGAGLSIALYQVLAPASQGNVTAPVQPAFELSLLAGIPLIGRGLAGAGLLFYLAVLLVAVSWWVLNFTRFGLRLRAVGDDENVAVTRGISPRRFRTIAALIAGALAGLGGAAVSLSSIGTFTPGMTGGAGFIALAVVIIARRQPWTLLVGAFVFALFNSLALLSQTQNLPLPIELYQALPYLATVAVLCVSSRRSWAARRTRIVPA</sequence>
<dbReference type="PANTHER" id="PTHR43370:SF1">
    <property type="entry name" value="GUANOSINE ABC TRANSPORTER PERMEASE PROTEIN NUPQ"/>
    <property type="match status" value="1"/>
</dbReference>
<keyword evidence="4 6" id="KW-1133">Transmembrane helix</keyword>
<protein>
    <submittedName>
        <fullName evidence="7">ABC transporter permease</fullName>
    </submittedName>
</protein>
<accession>A0ABP7KTK4</accession>
<feature type="transmembrane region" description="Helical" evidence="6">
    <location>
        <begin position="6"/>
        <end position="27"/>
    </location>
</feature>